<comment type="similarity">
    <text evidence="1">Belongs to the AAA ATPase family.</text>
</comment>
<dbReference type="STRING" id="1157962.A0A250X2L3"/>
<accession>A0A250X2L3</accession>
<dbReference type="InterPro" id="IPR003960">
    <property type="entry name" value="ATPase_AAA_CS"/>
</dbReference>
<name>A0A250X2L3_9CHLO</name>
<dbReference type="SUPFAM" id="SSF52540">
    <property type="entry name" value="P-loop containing nucleoside triphosphate hydrolases"/>
    <property type="match status" value="1"/>
</dbReference>
<keyword evidence="1" id="KW-0547">Nucleotide-binding</keyword>
<reference evidence="3 4" key="1">
    <citation type="submission" date="2017-08" db="EMBL/GenBank/DDBJ databases">
        <title>Acidophilic green algal genome provides insights into adaptation to an acidic environment.</title>
        <authorList>
            <person name="Hirooka S."/>
            <person name="Hirose Y."/>
            <person name="Kanesaki Y."/>
            <person name="Higuchi S."/>
            <person name="Fujiwara T."/>
            <person name="Onuma R."/>
            <person name="Era A."/>
            <person name="Ohbayashi R."/>
            <person name="Uzuka A."/>
            <person name="Nozaki H."/>
            <person name="Yoshikawa H."/>
            <person name="Miyagishima S.Y."/>
        </authorList>
    </citation>
    <scope>NUCLEOTIDE SEQUENCE [LARGE SCALE GENOMIC DNA]</scope>
    <source>
        <strain evidence="3 4">NIES-2499</strain>
    </source>
</reference>
<dbReference type="GO" id="GO:0016887">
    <property type="term" value="F:ATP hydrolysis activity"/>
    <property type="evidence" value="ECO:0007669"/>
    <property type="project" value="InterPro"/>
</dbReference>
<protein>
    <recommendedName>
        <fullName evidence="2">ATPase AAA-type core domain-containing protein</fullName>
    </recommendedName>
</protein>
<organism evidence="3 4">
    <name type="scientific">Chlamydomonas eustigma</name>
    <dbReference type="NCBI Taxonomy" id="1157962"/>
    <lineage>
        <taxon>Eukaryota</taxon>
        <taxon>Viridiplantae</taxon>
        <taxon>Chlorophyta</taxon>
        <taxon>core chlorophytes</taxon>
        <taxon>Chlorophyceae</taxon>
        <taxon>CS clade</taxon>
        <taxon>Chlamydomonadales</taxon>
        <taxon>Chlamydomonadaceae</taxon>
        <taxon>Chlamydomonas</taxon>
    </lineage>
</organism>
<dbReference type="PROSITE" id="PS00674">
    <property type="entry name" value="AAA"/>
    <property type="match status" value="1"/>
</dbReference>
<comment type="caution">
    <text evidence="3">The sequence shown here is derived from an EMBL/GenBank/DDBJ whole genome shotgun (WGS) entry which is preliminary data.</text>
</comment>
<evidence type="ECO:0000259" key="2">
    <source>
        <dbReference type="Pfam" id="PF00004"/>
    </source>
</evidence>
<dbReference type="OrthoDB" id="541358at2759"/>
<dbReference type="AlphaFoldDB" id="A0A250X2L3"/>
<dbReference type="Gene3D" id="1.10.8.60">
    <property type="match status" value="1"/>
</dbReference>
<evidence type="ECO:0000313" key="3">
    <source>
        <dbReference type="EMBL" id="GAX77132.1"/>
    </source>
</evidence>
<dbReference type="Pfam" id="PF00004">
    <property type="entry name" value="AAA"/>
    <property type="match status" value="1"/>
</dbReference>
<dbReference type="GO" id="GO:0005524">
    <property type="term" value="F:ATP binding"/>
    <property type="evidence" value="ECO:0007669"/>
    <property type="project" value="UniProtKB-KW"/>
</dbReference>
<sequence>MLHNDMYCCAFCGVTDRGDGQRATSATNQAGVIDTPERIIIMTTNHPEKLDPALIRPGRINRKIYLGNVQFAEALAMMRHYFSEGQPMASDVEEELRSIFSDGILSPAQLESMCAEHDTERRMIAALKSHLAQNS</sequence>
<dbReference type="InterPro" id="IPR050747">
    <property type="entry name" value="Mitochondrial_chaperone_BCS1"/>
</dbReference>
<gene>
    <name evidence="3" type="ORF">CEUSTIGMA_g4578.t1</name>
</gene>
<dbReference type="EMBL" id="BEGY01000022">
    <property type="protein sequence ID" value="GAX77132.1"/>
    <property type="molecule type" value="Genomic_DNA"/>
</dbReference>
<proteinExistence type="inferred from homology"/>
<dbReference type="PANTHER" id="PTHR23070">
    <property type="entry name" value="BCS1 AAA-TYPE ATPASE"/>
    <property type="match status" value="1"/>
</dbReference>
<evidence type="ECO:0000313" key="4">
    <source>
        <dbReference type="Proteomes" id="UP000232323"/>
    </source>
</evidence>
<feature type="domain" description="ATPase AAA-type core" evidence="2">
    <location>
        <begin position="35"/>
        <end position="67"/>
    </location>
</feature>
<keyword evidence="4" id="KW-1185">Reference proteome</keyword>
<dbReference type="Gene3D" id="3.40.50.300">
    <property type="entry name" value="P-loop containing nucleotide triphosphate hydrolases"/>
    <property type="match status" value="1"/>
</dbReference>
<evidence type="ECO:0000256" key="1">
    <source>
        <dbReference type="RuleBase" id="RU003651"/>
    </source>
</evidence>
<dbReference type="InterPro" id="IPR027417">
    <property type="entry name" value="P-loop_NTPase"/>
</dbReference>
<dbReference type="InterPro" id="IPR003959">
    <property type="entry name" value="ATPase_AAA_core"/>
</dbReference>
<keyword evidence="1" id="KW-0067">ATP-binding</keyword>
<dbReference type="Proteomes" id="UP000232323">
    <property type="component" value="Unassembled WGS sequence"/>
</dbReference>